<dbReference type="InterPro" id="IPR036034">
    <property type="entry name" value="PDZ_sf"/>
</dbReference>
<dbReference type="GeneTree" id="ENSGT00950000183062"/>
<reference evidence="5" key="2">
    <citation type="submission" date="2025-09" db="UniProtKB">
        <authorList>
            <consortium name="Ensembl"/>
        </authorList>
    </citation>
    <scope>IDENTIFICATION</scope>
</reference>
<dbReference type="Ensembl" id="ENSEBUT00000003753.1">
    <property type="protein sequence ID" value="ENSEBUP00000003384.1"/>
    <property type="gene ID" value="ENSEBUG00000002470.1"/>
</dbReference>
<accession>A0A8C4N7D0</accession>
<sequence>MRGRWLLPWGRKPSRPFPRPLSNFVTMGCSLCAFRKKEEQYRLLYEVCQVNGKDLSKATHEEAVEAFHAAKEPIVVQVLRRVPPSSGNSIRGASAGSKRHAGGMERGRVDASTQTEQSWDEHSHSSPATPPVPTIHPFLLGDSLTELGPDLDETSDFLQQAGERAAELEYEEVELYRLSNQEPLGLTVCYRTDDEDDTGIYVSEISPLGLAAKDGRIMEGDRIVQINGMEVRNREEAVAMLTRENSTNISLLLARPELQIEAGWLEEEQNQIMEALQNGILNGSTSPIRRIQTTQQVAPVRSVGCGQYNGPVDEQLFQTAEKDSGLGRTDESSEHDAVTTKTEAMMERHSEGKNEAGLMSEEPAARSKQQQGCLLGMHCEVRRFSVFCEGGDGSASRCGSSSSVDREIELLNEELRRIELECQSIVRARGLLCPAGPEPWPPPSPPRSVATSPHRSPSRQQSTLPHITEGLTWQSHGGERRNGPLGGSSSGGDTPCISPHHSRVASAARSHPTLPSHSFVEVPEQASHYRSYMHLIQQRSAVDFAQSQTSLVGLCQDRRAMDSLAESAAEAQIAAPQSLSAPASPYEWKGRIRGQAARRPVRDRLLRQRALRIREERSGITTDDDALSELKTGRYWSKEERKQQLIHAREQRRRREFMLRSRLECLREGMPDPLPSSSSTATTAIIASAVIPTPTPMPPAESNRLREPNIIELSHRKMMKKRSKKILDNWMTIQELLAHGVKSPDGTRVYNPLLSVTTV</sequence>
<name>A0A8C4N7D0_EPTBU</name>
<feature type="region of interest" description="Disordered" evidence="3">
    <location>
        <begin position="84"/>
        <end position="136"/>
    </location>
</feature>
<dbReference type="InterPro" id="IPR001478">
    <property type="entry name" value="PDZ"/>
</dbReference>
<dbReference type="PANTHER" id="PTHR15545">
    <property type="entry name" value="PDZ DOMAIN CONTAINING RING FINGER PROTEIN 3, 4"/>
    <property type="match status" value="1"/>
</dbReference>
<dbReference type="Gene3D" id="6.20.370.60">
    <property type="match status" value="1"/>
</dbReference>
<dbReference type="Proteomes" id="UP000694388">
    <property type="component" value="Unplaced"/>
</dbReference>
<dbReference type="Gene3D" id="2.30.42.10">
    <property type="match status" value="1"/>
</dbReference>
<evidence type="ECO:0000259" key="4">
    <source>
        <dbReference type="PROSITE" id="PS50106"/>
    </source>
</evidence>
<evidence type="ECO:0000313" key="6">
    <source>
        <dbReference type="Proteomes" id="UP000694388"/>
    </source>
</evidence>
<dbReference type="CDD" id="cd06716">
    <property type="entry name" value="PDZ2-PDZRN4-like"/>
    <property type="match status" value="1"/>
</dbReference>
<evidence type="ECO:0000313" key="5">
    <source>
        <dbReference type="Ensembl" id="ENSEBUP00000003384.1"/>
    </source>
</evidence>
<dbReference type="SUPFAM" id="SSF50156">
    <property type="entry name" value="PDZ domain-like"/>
    <property type="match status" value="2"/>
</dbReference>
<organism evidence="5 6">
    <name type="scientific">Eptatretus burgeri</name>
    <name type="common">Inshore hagfish</name>
    <dbReference type="NCBI Taxonomy" id="7764"/>
    <lineage>
        <taxon>Eukaryota</taxon>
        <taxon>Metazoa</taxon>
        <taxon>Chordata</taxon>
        <taxon>Craniata</taxon>
        <taxon>Vertebrata</taxon>
        <taxon>Cyclostomata</taxon>
        <taxon>Myxini</taxon>
        <taxon>Myxiniformes</taxon>
        <taxon>Myxinidae</taxon>
        <taxon>Eptatretinae</taxon>
        <taxon>Eptatretus</taxon>
    </lineage>
</organism>
<keyword evidence="1 2" id="KW-0175">Coiled coil</keyword>
<feature type="region of interest" description="Disordered" evidence="3">
    <location>
        <begin position="437"/>
        <end position="518"/>
    </location>
</feature>
<evidence type="ECO:0000256" key="2">
    <source>
        <dbReference type="SAM" id="Coils"/>
    </source>
</evidence>
<feature type="coiled-coil region" evidence="2">
    <location>
        <begin position="401"/>
        <end position="428"/>
    </location>
</feature>
<feature type="compositionally biased region" description="Basic and acidic residues" evidence="3">
    <location>
        <begin position="323"/>
        <end position="354"/>
    </location>
</feature>
<feature type="compositionally biased region" description="Polar residues" evidence="3">
    <location>
        <begin position="449"/>
        <end position="475"/>
    </location>
</feature>
<dbReference type="SMART" id="SM00228">
    <property type="entry name" value="PDZ"/>
    <property type="match status" value="1"/>
</dbReference>
<protein>
    <recommendedName>
        <fullName evidence="4">PDZ domain-containing protein</fullName>
    </recommendedName>
</protein>
<dbReference type="InterPro" id="IPR051971">
    <property type="entry name" value="E3_ubiquitin-PDZ_ligase"/>
</dbReference>
<feature type="domain" description="PDZ" evidence="4">
    <location>
        <begin position="172"/>
        <end position="257"/>
    </location>
</feature>
<dbReference type="PROSITE" id="PS50106">
    <property type="entry name" value="PDZ"/>
    <property type="match status" value="1"/>
</dbReference>
<feature type="compositionally biased region" description="Pro residues" evidence="3">
    <location>
        <begin position="437"/>
        <end position="446"/>
    </location>
</feature>
<dbReference type="Pfam" id="PF00595">
    <property type="entry name" value="PDZ"/>
    <property type="match status" value="1"/>
</dbReference>
<dbReference type="FunFam" id="2.30.42.10:FF:000028">
    <property type="entry name" value="PDZ domain containing ring finger 4"/>
    <property type="match status" value="1"/>
</dbReference>
<evidence type="ECO:0000256" key="3">
    <source>
        <dbReference type="SAM" id="MobiDB-lite"/>
    </source>
</evidence>
<keyword evidence="6" id="KW-1185">Reference proteome</keyword>
<evidence type="ECO:0000256" key="1">
    <source>
        <dbReference type="ARBA" id="ARBA00023054"/>
    </source>
</evidence>
<dbReference type="PANTHER" id="PTHR15545:SF8">
    <property type="entry name" value="SLO-INTERACTING PROTEIN 1"/>
    <property type="match status" value="1"/>
</dbReference>
<proteinExistence type="predicted"/>
<feature type="region of interest" description="Disordered" evidence="3">
    <location>
        <begin position="323"/>
        <end position="365"/>
    </location>
</feature>
<reference evidence="5" key="1">
    <citation type="submission" date="2025-08" db="UniProtKB">
        <authorList>
            <consortium name="Ensembl"/>
        </authorList>
    </citation>
    <scope>IDENTIFICATION</scope>
</reference>
<dbReference type="AlphaFoldDB" id="A0A8C4N7D0"/>